<dbReference type="RefSeq" id="WP_125017583.1">
    <property type="nucleotide sequence ID" value="NZ_RQVQ01000006.1"/>
</dbReference>
<dbReference type="EMBL" id="RQVQ01000006">
    <property type="protein sequence ID" value="RRJ92306.1"/>
    <property type="molecule type" value="Genomic_DNA"/>
</dbReference>
<accession>A0A3P3WE09</accession>
<reference evidence="2 3" key="1">
    <citation type="submission" date="2018-11" db="EMBL/GenBank/DDBJ databases">
        <title>Flavobacterium sp. nov., YIM 102701-2 draft genome.</title>
        <authorList>
            <person name="Li G."/>
            <person name="Jiang Y."/>
        </authorList>
    </citation>
    <scope>NUCLEOTIDE SEQUENCE [LARGE SCALE GENOMIC DNA]</scope>
    <source>
        <strain evidence="2 3">YIM 102701-2</strain>
    </source>
</reference>
<evidence type="ECO:0000313" key="2">
    <source>
        <dbReference type="EMBL" id="RRJ92306.1"/>
    </source>
</evidence>
<protein>
    <submittedName>
        <fullName evidence="2">Uncharacterized protein</fullName>
    </submittedName>
</protein>
<evidence type="ECO:0000313" key="1">
    <source>
        <dbReference type="EMBL" id="RRJ88930.1"/>
    </source>
</evidence>
<comment type="caution">
    <text evidence="2">The sequence shown here is derived from an EMBL/GenBank/DDBJ whole genome shotgun (WGS) entry which is preliminary data.</text>
</comment>
<organism evidence="2 3">
    <name type="scientific">Paenimyroides tangerinum</name>
    <dbReference type="NCBI Taxonomy" id="2488728"/>
    <lineage>
        <taxon>Bacteria</taxon>
        <taxon>Pseudomonadati</taxon>
        <taxon>Bacteroidota</taxon>
        <taxon>Flavobacteriia</taxon>
        <taxon>Flavobacteriales</taxon>
        <taxon>Flavobacteriaceae</taxon>
        <taxon>Paenimyroides</taxon>
    </lineage>
</organism>
<name>A0A3P3WE09_9FLAO</name>
<gene>
    <name evidence="2" type="ORF">EG240_03785</name>
    <name evidence="1" type="ORF">EG240_13060</name>
</gene>
<evidence type="ECO:0000313" key="3">
    <source>
        <dbReference type="Proteomes" id="UP000275719"/>
    </source>
</evidence>
<proteinExistence type="predicted"/>
<dbReference type="Proteomes" id="UP000275719">
    <property type="component" value="Unassembled WGS sequence"/>
</dbReference>
<dbReference type="OrthoDB" id="1264427at2"/>
<sequence>MKINKKLLYILFFLWIQIVSAQTSVYYKNDVIGQLHNSTEIYECEDCYYLEEMILFNTKINIQIPVTAQNEKIEILYKYNLIEKENETILEFSSVYTGDFFLIYFMKFENEIYINKLLRFQRSIYKKELAPDDFDYLPATEICKLDSIIKIKDVLPMLDFLNSNFDNCLQCPLEVSIDECIENENKKYEW</sequence>
<dbReference type="EMBL" id="RQVQ01000036">
    <property type="protein sequence ID" value="RRJ88930.1"/>
    <property type="molecule type" value="Genomic_DNA"/>
</dbReference>
<dbReference type="AlphaFoldDB" id="A0A3P3WE09"/>
<keyword evidence="3" id="KW-1185">Reference proteome</keyword>